<dbReference type="AlphaFoldDB" id="A0A7D5V1E9"/>
<reference evidence="1 2" key="1">
    <citation type="submission" date="2020-07" db="EMBL/GenBank/DDBJ databases">
        <title>Telomere length de novo assembly of all 7 chromosomes of the fungus, Metarhizium brunneum, using a novel assembly pipeline.</title>
        <authorList>
            <person name="Saud z."/>
            <person name="Kortsinoglou A."/>
            <person name="Kouvelis V.N."/>
            <person name="Butt T.M."/>
        </authorList>
    </citation>
    <scope>NUCLEOTIDE SEQUENCE [LARGE SCALE GENOMIC DNA]</scope>
    <source>
        <strain evidence="1 2">4556</strain>
    </source>
</reference>
<gene>
    <name evidence="1" type="ORF">G6M90_00g082270</name>
</gene>
<dbReference type="Proteomes" id="UP000510686">
    <property type="component" value="Chromosome 5"/>
</dbReference>
<name>A0A7D5V1E9_9HYPO</name>
<keyword evidence="2" id="KW-1185">Reference proteome</keyword>
<proteinExistence type="predicted"/>
<dbReference type="RefSeq" id="XP_065987396.1">
    <property type="nucleotide sequence ID" value="XM_066131198.1"/>
</dbReference>
<accession>A0A7D5V1E9</accession>
<protein>
    <submittedName>
        <fullName evidence="1">Uncharacterized protein</fullName>
    </submittedName>
</protein>
<sequence>MAEAAENMQGVERRCRDATKTEMEDLKLVLANDTPLDKRIQAATRSLLDPNSVTFVDKELNITQTQEVEEIIEKKLRLRYYSKEKIYESFAVKWGYWGPEVAFAIPSEKERLVWELQSGTGWTKFQGGWNDADGYIFIKDYSQKPVNE</sequence>
<dbReference type="KEGG" id="mbrn:90968058"/>
<dbReference type="EMBL" id="CP058936">
    <property type="protein sequence ID" value="QLI72135.1"/>
    <property type="molecule type" value="Genomic_DNA"/>
</dbReference>
<evidence type="ECO:0000313" key="2">
    <source>
        <dbReference type="Proteomes" id="UP000510686"/>
    </source>
</evidence>
<organism evidence="1 2">
    <name type="scientific">Metarhizium brunneum</name>
    <dbReference type="NCBI Taxonomy" id="500148"/>
    <lineage>
        <taxon>Eukaryota</taxon>
        <taxon>Fungi</taxon>
        <taxon>Dikarya</taxon>
        <taxon>Ascomycota</taxon>
        <taxon>Pezizomycotina</taxon>
        <taxon>Sordariomycetes</taxon>
        <taxon>Hypocreomycetidae</taxon>
        <taxon>Hypocreales</taxon>
        <taxon>Clavicipitaceae</taxon>
        <taxon>Metarhizium</taxon>
    </lineage>
</organism>
<evidence type="ECO:0000313" key="1">
    <source>
        <dbReference type="EMBL" id="QLI72135.1"/>
    </source>
</evidence>
<dbReference type="GeneID" id="90968058"/>